<dbReference type="OrthoDB" id="10052615at2759"/>
<evidence type="ECO:0000256" key="2">
    <source>
        <dbReference type="ARBA" id="ARBA00022737"/>
    </source>
</evidence>
<dbReference type="PANTHER" id="PTHR15526">
    <property type="entry name" value="MUSKELIN"/>
    <property type="match status" value="1"/>
</dbReference>
<keyword evidence="4" id="KW-1133">Transmembrane helix</keyword>
<dbReference type="Pfam" id="PF06588">
    <property type="entry name" value="Muskelin_N"/>
    <property type="match status" value="1"/>
</dbReference>
<organism evidence="7">
    <name type="scientific">Mucor ambiguus</name>
    <dbReference type="NCBI Taxonomy" id="91626"/>
    <lineage>
        <taxon>Eukaryota</taxon>
        <taxon>Fungi</taxon>
        <taxon>Fungi incertae sedis</taxon>
        <taxon>Mucoromycota</taxon>
        <taxon>Mucoromycotina</taxon>
        <taxon>Mucoromycetes</taxon>
        <taxon>Mucorales</taxon>
        <taxon>Mucorineae</taxon>
        <taxon>Mucoraceae</taxon>
        <taxon>Mucor</taxon>
    </lineage>
</organism>
<feature type="region of interest" description="Disordered" evidence="3">
    <location>
        <begin position="1043"/>
        <end position="1062"/>
    </location>
</feature>
<keyword evidence="4" id="KW-0812">Transmembrane</keyword>
<evidence type="ECO:0000256" key="3">
    <source>
        <dbReference type="SAM" id="MobiDB-lite"/>
    </source>
</evidence>
<dbReference type="CDD" id="cd08760">
    <property type="entry name" value="Cyt_b561_FRRS1_like"/>
    <property type="match status" value="1"/>
</dbReference>
<feature type="domain" description="Muskelin N-terminal" evidence="5">
    <location>
        <begin position="117"/>
        <end position="316"/>
    </location>
</feature>
<feature type="region of interest" description="Disordered" evidence="3">
    <location>
        <begin position="1"/>
        <end position="26"/>
    </location>
</feature>
<dbReference type="SUPFAM" id="SSF50965">
    <property type="entry name" value="Galactose oxidase, central domain"/>
    <property type="match status" value="1"/>
</dbReference>
<evidence type="ECO:0000313" key="7">
    <source>
        <dbReference type="EMBL" id="GAN03038.1"/>
    </source>
</evidence>
<feature type="transmembrane region" description="Helical" evidence="4">
    <location>
        <begin position="875"/>
        <end position="899"/>
    </location>
</feature>
<dbReference type="GO" id="GO:0005737">
    <property type="term" value="C:cytoplasm"/>
    <property type="evidence" value="ECO:0007669"/>
    <property type="project" value="TreeGrafter"/>
</dbReference>
<feature type="transmembrane region" description="Helical" evidence="4">
    <location>
        <begin position="911"/>
        <end position="934"/>
    </location>
</feature>
<dbReference type="InterPro" id="IPR056737">
    <property type="entry name" value="Beta-prop_ATRN-MKLN-like"/>
</dbReference>
<evidence type="ECO:0000259" key="5">
    <source>
        <dbReference type="Pfam" id="PF06588"/>
    </source>
</evidence>
<sequence>MDFIEHDNSANGSGSSTNSSSNDSNESLILDKDSIVARQHNYLPLSCMPPSNSSQNNKKNSIQDRLNNIFYTTSPMLADSTSMNVAALTKQHMTRASQMSNNGGTVASLLAKSKQLQLPYTIHDYSSHSGSYHPENIMVNKPTQQASRWSSGLHDYEQFITIKFEKPIVARAITFGKFHKGHVCNLKEFKIFGGMNPKDDMTEILHNGLKNDTEPETFALKHQHGNMVLIQNEIFPVQYIKIVPLSAFGANFNYSIWYIEVRGTNQDNIIQRVCTEYENFKEIETTRLCLKYFRQKNMMDVFHILRNRTGVELEHPLISELHHHLVVDANFTAAEKVLDTAYQRNMYRPYSDSVTYTPIWRQIQASDEDGEAPCARGGHQMCIDVQNRMIYILGGWDGRRDLSDFWCYDICENQWTLLSMDTRMQGGPGPRSCHKICFDPVSRSIFVLGRYVESPPNASQTLESDFYRYYVEFDQWVKVNENTSEAGGPELIYDHQMCVDPEGEMLYVFGGRTVTGDINIQNYSGFYSFNIKTSHWELVRNDDLKPAATVDAIKQSSTLLKSRVGHSMLFDQSNRCLYVFAGQRGKDYLSDLYRYQVDTDIVTEIAQDYSKDAGPDAGFTQRATIDEDRQELYVLSGYMRNSGGDVVRNTLWVYSIKRNEWQKVFQNENRDLECWGRNTKFEPGPRFAHQMVYDSISKRQYIFGGNPGDNTDTTKRLDDFWELVLSKPDPSSILRKSYYMIRMQRLKELCSKVCNQQRHHADEDNTDTMVALDYLRNQVAPVVNHEDEVEANEFHQICANLCLLETLHDDVEQDGGRDSFIFDIVKSEDALYLERTKLFEKLLEYIPQDMKEPLGKLTNVVRMMITNPVLKNKMILIHGVMMAFVWLIAVPGAILLSMYARKKKRSWGPKVHMLIMASAAFIPYTVSAILAFTVAGQIKPKPHSSIGTVLSIGLWCQVTLGVVNHLVFRYRLKNNCLPDKRPWNNHVHIWFGSLLAVLALVNIPLGMRIKRAPMSFFIGYAAWVTILAGAYLYLTWMKEEETQAPTEHKTHPEEIKIVDETK</sequence>
<name>A0A0C9MM96_9FUNG</name>
<keyword evidence="2" id="KW-0677">Repeat</keyword>
<evidence type="ECO:0000256" key="4">
    <source>
        <dbReference type="SAM" id="Phobius"/>
    </source>
</evidence>
<accession>A0A0C9MM96</accession>
<dbReference type="AlphaFoldDB" id="A0A0C9MM96"/>
<gene>
    <name evidence="7" type="ORF">MAM1_0033c02489</name>
</gene>
<protein>
    <submittedName>
        <fullName evidence="7">Muskelin</fullName>
    </submittedName>
</protein>
<feature type="compositionally biased region" description="Low complexity" evidence="3">
    <location>
        <begin position="9"/>
        <end position="26"/>
    </location>
</feature>
<keyword evidence="1" id="KW-0880">Kelch repeat</keyword>
<evidence type="ECO:0000259" key="6">
    <source>
        <dbReference type="Pfam" id="PF24981"/>
    </source>
</evidence>
<feature type="domain" description="Attractin/MKLN-like beta-propeller" evidence="6">
    <location>
        <begin position="360"/>
        <end position="543"/>
    </location>
</feature>
<dbReference type="InterPro" id="IPR010565">
    <property type="entry name" value="Muskelin_N"/>
</dbReference>
<feature type="transmembrane region" description="Helical" evidence="4">
    <location>
        <begin position="989"/>
        <end position="1009"/>
    </location>
</feature>
<feature type="transmembrane region" description="Helical" evidence="4">
    <location>
        <begin position="1015"/>
        <end position="1034"/>
    </location>
</feature>
<dbReference type="InterPro" id="IPR011043">
    <property type="entry name" value="Gal_Oxase/kelch_b-propeller"/>
</dbReference>
<dbReference type="EMBL" id="DF836322">
    <property type="protein sequence ID" value="GAN03038.1"/>
    <property type="molecule type" value="Genomic_DNA"/>
</dbReference>
<keyword evidence="4" id="KW-0472">Membrane</keyword>
<dbReference type="PANTHER" id="PTHR15526:SF5">
    <property type="entry name" value="MUSKELIN"/>
    <property type="match status" value="1"/>
</dbReference>
<dbReference type="Pfam" id="PF24981">
    <property type="entry name" value="Beta-prop_ATRN-LZTR1"/>
    <property type="match status" value="1"/>
</dbReference>
<reference evidence="7" key="1">
    <citation type="submission" date="2014-09" db="EMBL/GenBank/DDBJ databases">
        <title>Draft genome sequence of an oleaginous Mucoromycotina fungus Mucor ambiguus NBRC6742.</title>
        <authorList>
            <person name="Takeda I."/>
            <person name="Yamane N."/>
            <person name="Morita T."/>
            <person name="Tamano K."/>
            <person name="Machida M."/>
            <person name="Baker S."/>
            <person name="Koike H."/>
        </authorList>
    </citation>
    <scope>NUCLEOTIDE SEQUENCE</scope>
    <source>
        <strain evidence="7">NBRC 6742</strain>
    </source>
</reference>
<dbReference type="STRING" id="91626.A0A0C9MM96"/>
<proteinExistence type="predicted"/>
<evidence type="ECO:0000256" key="1">
    <source>
        <dbReference type="ARBA" id="ARBA00022441"/>
    </source>
</evidence>
<evidence type="ECO:0000313" key="8">
    <source>
        <dbReference type="Proteomes" id="UP000053815"/>
    </source>
</evidence>
<dbReference type="SUPFAM" id="SSF49785">
    <property type="entry name" value="Galactose-binding domain-like"/>
    <property type="match status" value="1"/>
</dbReference>
<feature type="transmembrane region" description="Helical" evidence="4">
    <location>
        <begin position="946"/>
        <end position="968"/>
    </location>
</feature>
<dbReference type="Gene3D" id="2.120.10.80">
    <property type="entry name" value="Kelch-type beta propeller"/>
    <property type="match status" value="2"/>
</dbReference>
<dbReference type="Proteomes" id="UP000053815">
    <property type="component" value="Unassembled WGS sequence"/>
</dbReference>
<keyword evidence="8" id="KW-1185">Reference proteome</keyword>
<dbReference type="InterPro" id="IPR015915">
    <property type="entry name" value="Kelch-typ_b-propeller"/>
</dbReference>
<dbReference type="Gene3D" id="1.20.120.1770">
    <property type="match status" value="1"/>
</dbReference>
<dbReference type="InterPro" id="IPR008979">
    <property type="entry name" value="Galactose-bd-like_sf"/>
</dbReference>
<dbReference type="InterPro" id="IPR052456">
    <property type="entry name" value="CTLH_complex_component"/>
</dbReference>
<dbReference type="Gene3D" id="2.60.120.260">
    <property type="entry name" value="Galactose-binding domain-like"/>
    <property type="match status" value="1"/>
</dbReference>